<evidence type="ECO:0000256" key="2">
    <source>
        <dbReference type="SAM" id="Phobius"/>
    </source>
</evidence>
<evidence type="ECO:0000256" key="1">
    <source>
        <dbReference type="SAM" id="MobiDB-lite"/>
    </source>
</evidence>
<evidence type="ECO:0000313" key="3">
    <source>
        <dbReference type="EMBL" id="WEG08951.1"/>
    </source>
</evidence>
<feature type="transmembrane region" description="Helical" evidence="2">
    <location>
        <begin position="6"/>
        <end position="30"/>
    </location>
</feature>
<keyword evidence="4" id="KW-1185">Reference proteome</keyword>
<gene>
    <name evidence="3" type="ORF">PU630_17180</name>
</gene>
<reference evidence="3 4" key="1">
    <citation type="submission" date="2023-03" db="EMBL/GenBank/DDBJ databases">
        <title>Genome sequence of Microbacterium sp. KACC 23027.</title>
        <authorList>
            <person name="Kim S."/>
            <person name="Heo J."/>
            <person name="Kwon S.-W."/>
        </authorList>
    </citation>
    <scope>NUCLEOTIDE SEQUENCE [LARGE SCALE GENOMIC DNA]</scope>
    <source>
        <strain evidence="3 4">KACC 23027</strain>
    </source>
</reference>
<evidence type="ECO:0000313" key="4">
    <source>
        <dbReference type="Proteomes" id="UP001214553"/>
    </source>
</evidence>
<organism evidence="3 4">
    <name type="scientific">Microbacterium horticulturae</name>
    <dbReference type="NCBI Taxonomy" id="3028316"/>
    <lineage>
        <taxon>Bacteria</taxon>
        <taxon>Bacillati</taxon>
        <taxon>Actinomycetota</taxon>
        <taxon>Actinomycetes</taxon>
        <taxon>Micrococcales</taxon>
        <taxon>Microbacteriaceae</taxon>
        <taxon>Microbacterium</taxon>
    </lineage>
</organism>
<keyword evidence="2" id="KW-0812">Transmembrane</keyword>
<keyword evidence="2" id="KW-0472">Membrane</keyword>
<dbReference type="EMBL" id="CP119108">
    <property type="protein sequence ID" value="WEG08951.1"/>
    <property type="molecule type" value="Genomic_DNA"/>
</dbReference>
<dbReference type="Proteomes" id="UP001214553">
    <property type="component" value="Chromosome"/>
</dbReference>
<name>A0ABY8BXL8_9MICO</name>
<accession>A0ABY8BXL8</accession>
<keyword evidence="2" id="KW-1133">Transmembrane helix</keyword>
<dbReference type="RefSeq" id="WP_275278277.1">
    <property type="nucleotide sequence ID" value="NZ_CP119108.1"/>
</dbReference>
<sequence>MSVYGAGIFVALLIYLVLAAIAFGLLYLCIRLAVLAALKAHTQWLQSGQAGGPPRPGPPPAGPPAGGPPYSGS</sequence>
<feature type="compositionally biased region" description="Pro residues" evidence="1">
    <location>
        <begin position="53"/>
        <end position="67"/>
    </location>
</feature>
<proteinExistence type="predicted"/>
<protein>
    <submittedName>
        <fullName evidence="3">Uncharacterized protein</fullName>
    </submittedName>
</protein>
<feature type="region of interest" description="Disordered" evidence="1">
    <location>
        <begin position="46"/>
        <end position="73"/>
    </location>
</feature>